<dbReference type="InterPro" id="IPR052042">
    <property type="entry name" value="Tail_sheath_structural"/>
</dbReference>
<protein>
    <recommendedName>
        <fullName evidence="6">Tail sheath protein C-terminal domain-containing protein</fullName>
    </recommendedName>
</protein>
<dbReference type="InterPro" id="IPR020287">
    <property type="entry name" value="Tail_sheath_C"/>
</dbReference>
<evidence type="ECO:0000259" key="3">
    <source>
        <dbReference type="Pfam" id="PF17482"/>
    </source>
</evidence>
<dbReference type="Proteomes" id="UP000269669">
    <property type="component" value="Unassembled WGS sequence"/>
</dbReference>
<dbReference type="Gene3D" id="3.40.50.11780">
    <property type="match status" value="2"/>
</dbReference>
<dbReference type="EMBL" id="RSDW01000001">
    <property type="protein sequence ID" value="RSL17979.1"/>
    <property type="molecule type" value="Genomic_DNA"/>
</dbReference>
<evidence type="ECO:0000313" key="5">
    <source>
        <dbReference type="Proteomes" id="UP000269669"/>
    </source>
</evidence>
<dbReference type="PANTHER" id="PTHR35861:SF1">
    <property type="entry name" value="PHAGE TAIL SHEATH PROTEIN"/>
    <property type="match status" value="1"/>
</dbReference>
<accession>A0A428MM72</accession>
<evidence type="ECO:0000256" key="1">
    <source>
        <dbReference type="ARBA" id="ARBA00008005"/>
    </source>
</evidence>
<dbReference type="Pfam" id="PF04984">
    <property type="entry name" value="Phage_sheath_1"/>
    <property type="match status" value="1"/>
</dbReference>
<sequence>MPEYLAPGVYVEEVEFSPNSIGGASTTITGFIGPTLFGPPYGVSELLTSYADFEAIYGGLDPLQFEDAGEETINYLAQNVRAFFQNGGQQIYVVRTFSSVARGMEEEESSQVYQPFGTQCCASATIADTASGSPADSIQLFARYPGSICGDGNLTLTFTVYTTKNVLSGKPHNPLLPSGPKDPVLLGVNNYDTVWIQQNEGSPAMAAIYWAEKYLNPVTQQWDWQFHAEGGGVPLQLSALQPAQTGVTGDVVQVVTVSVTVAFGGAFPRSISYPGLTFHPASPTSLSTFFALKPNSRSQALTVPLVFDPQSQFADGPTIARIMLTQPRSLPEIGRLKRLLNFGPLGSPPAPNLDLSILGTLGYPQLANTDRQFQVALTGGLDGFWPTPRYYEGDDSDPTAKTGLKSFEDLTDISIVAAPGSTAANEDLASDLDMADKLTIAGLLITHCEQMLYRVAVLDSINGQDLTDVAAYRGQLDSKYAALYYPWVRIVDPVSENEINLPPSGFVAGLYVANDIATGVHKAPANMVVDLAIGFELMLNKAQQDVLNPLGINCFRFFEGRGYRLWGARTISSDSQWMYVNVRRYFCYLEHSIDLGTQWVVFEPNNQALWARVAQSASSFLYTEWQAGHLMGTKPEQAYFVRCDQSTMTQYDLDNGRLICLIGVAPVEPAEFVIFRIGQWTASLTS</sequence>
<dbReference type="PANTHER" id="PTHR35861">
    <property type="match status" value="1"/>
</dbReference>
<dbReference type="OrthoDB" id="9767864at2"/>
<comment type="similarity">
    <text evidence="1">Belongs to the myoviridae tail sheath protein family.</text>
</comment>
<dbReference type="Pfam" id="PF17482">
    <property type="entry name" value="Phage_sheath_1C"/>
    <property type="match status" value="1"/>
</dbReference>
<keyword evidence="5" id="KW-1185">Reference proteome</keyword>
<dbReference type="InterPro" id="IPR035089">
    <property type="entry name" value="Phage_sheath_subtilisin"/>
</dbReference>
<evidence type="ECO:0008006" key="6">
    <source>
        <dbReference type="Google" id="ProtNLM"/>
    </source>
</evidence>
<comment type="caution">
    <text evidence="4">The sequence shown here is derived from an EMBL/GenBank/DDBJ whole genome shotgun (WGS) entry which is preliminary data.</text>
</comment>
<name>A0A428MM72_9BACT</name>
<evidence type="ECO:0000259" key="2">
    <source>
        <dbReference type="Pfam" id="PF04984"/>
    </source>
</evidence>
<proteinExistence type="inferred from homology"/>
<feature type="domain" description="Tail sheath protein C-terminal" evidence="3">
    <location>
        <begin position="572"/>
        <end position="677"/>
    </location>
</feature>
<gene>
    <name evidence="4" type="ORF">EDE15_3532</name>
</gene>
<evidence type="ECO:0000313" key="4">
    <source>
        <dbReference type="EMBL" id="RSL17979.1"/>
    </source>
</evidence>
<dbReference type="AlphaFoldDB" id="A0A428MM72"/>
<reference evidence="4 5" key="1">
    <citation type="submission" date="2018-12" db="EMBL/GenBank/DDBJ databases">
        <title>Sequencing of bacterial isolates from soil warming experiment in Harvard Forest, Massachusetts, USA.</title>
        <authorList>
            <person name="Deangelis K."/>
        </authorList>
    </citation>
    <scope>NUCLEOTIDE SEQUENCE [LARGE SCALE GENOMIC DNA]</scope>
    <source>
        <strain evidence="4 5">EB153</strain>
    </source>
</reference>
<feature type="domain" description="Tail sheath protein subtilisin-like" evidence="2">
    <location>
        <begin position="439"/>
        <end position="570"/>
    </location>
</feature>
<organism evidence="4 5">
    <name type="scientific">Edaphobacter aggregans</name>
    <dbReference type="NCBI Taxonomy" id="570835"/>
    <lineage>
        <taxon>Bacteria</taxon>
        <taxon>Pseudomonadati</taxon>
        <taxon>Acidobacteriota</taxon>
        <taxon>Terriglobia</taxon>
        <taxon>Terriglobales</taxon>
        <taxon>Acidobacteriaceae</taxon>
        <taxon>Edaphobacter</taxon>
    </lineage>
</organism>